<dbReference type="EMBL" id="OBEI01000011">
    <property type="protein sequence ID" value="SNZ10701.1"/>
    <property type="molecule type" value="Genomic_DNA"/>
</dbReference>
<feature type="domain" description="Phage tail tape measure protein" evidence="3">
    <location>
        <begin position="257"/>
        <end position="447"/>
    </location>
</feature>
<keyword evidence="2" id="KW-0472">Membrane</keyword>
<organism evidence="4 5">
    <name type="scientific">Persephonella hydrogeniphila</name>
    <dbReference type="NCBI Taxonomy" id="198703"/>
    <lineage>
        <taxon>Bacteria</taxon>
        <taxon>Pseudomonadati</taxon>
        <taxon>Aquificota</taxon>
        <taxon>Aquificia</taxon>
        <taxon>Aquificales</taxon>
        <taxon>Hydrogenothermaceae</taxon>
        <taxon>Persephonella</taxon>
    </lineage>
</organism>
<keyword evidence="5" id="KW-1185">Reference proteome</keyword>
<keyword evidence="1" id="KW-0175">Coiled coil</keyword>
<evidence type="ECO:0000259" key="3">
    <source>
        <dbReference type="Pfam" id="PF10145"/>
    </source>
</evidence>
<protein>
    <submittedName>
        <fullName evidence="4">Phage-related minor tail protein</fullName>
    </submittedName>
</protein>
<evidence type="ECO:0000256" key="2">
    <source>
        <dbReference type="SAM" id="Phobius"/>
    </source>
</evidence>
<evidence type="ECO:0000256" key="1">
    <source>
        <dbReference type="SAM" id="Coils"/>
    </source>
</evidence>
<dbReference type="AlphaFoldDB" id="A0A285NSQ0"/>
<dbReference type="Gene3D" id="1.10.287.2610">
    <property type="match status" value="1"/>
</dbReference>
<dbReference type="InterPro" id="IPR010090">
    <property type="entry name" value="Phage_tape_meas"/>
</dbReference>
<feature type="transmembrane region" description="Helical" evidence="2">
    <location>
        <begin position="569"/>
        <end position="597"/>
    </location>
</feature>
<name>A0A285NSQ0_9AQUI</name>
<proteinExistence type="predicted"/>
<feature type="coiled-coil region" evidence="1">
    <location>
        <begin position="15"/>
        <end position="188"/>
    </location>
</feature>
<accession>A0A285NSQ0</accession>
<dbReference type="OrthoDB" id="64723at2"/>
<dbReference type="RefSeq" id="WP_097001072.1">
    <property type="nucleotide sequence ID" value="NZ_OBEI01000011.1"/>
</dbReference>
<sequence>MQGREFLLQLAVGVNDLFSKKVDKIKAKAKDLEGKIQQLDNTLKTIKGLKQLSQDIEKFSKAEVELSKKIKLLENKQKKLNQELKETQRQYQKTGGKSQELAQKIEKLKREIEKNSLELAENKDKLKMISQAKNKAVNDATRLKQQLQKEGIETKNLSKEYDRLQKELQQTAKEYENLEKKLSSSTLETFGAKLKSIATIGGIGAAASFSIKGIIDKATQIDRQARLIIARTELTTKDLQAVKNDLTDIYEITGAMPDQIAEVYTQFRQQSNMSAKELKEATIQALKLQKINPEWDLKEITRSITQMHKAWGISAKEASDLILTAYQKAGDQAGDLLDTFWEYAPLMKEAGLNAKEFTATLIAGAKEGAFNYDKLADTIKESFKARLTDVDMWQNLVGSGTKAGVIDQLLPEDKFKDKSRRIKHLLAQIREGIESNDDKKKKEGYAKLLTELSILYQQDARLARNIMEQIFGTQGTEDISAKILKAMGQASMNADKIVGNYKNATDKAWEETKTFFDKIATAWRKLEATFIKTAGKLAKDLAPVGDLLLKIAENIGSFAEKHPLISKMVLAIIGLIAVLGTLGAAIQVIGMMFTFAFAPFGAILGGITALFSPLVLAIIGVVAAVVILYKNWDSIWNWIKEKFQSAKDFLLSGLQTLKNIFSKGLKLAIDFSPIGLFLKLINMLVQKLFNLDLKKAGQKLIQTFTDGILSFIKKPFEIIDKIKEKAKGILKFFGFGGEEQKADFTKIQNKSSHFTKEIVEKTSAVKEFREIQQKEKSTREIKLEAPISINAPVNITSDKQNPEDIRKVIIQAFKEGSTELKWALEQALKDIQNDSEGYIG</sequence>
<keyword evidence="2" id="KW-1133">Transmembrane helix</keyword>
<reference evidence="5" key="1">
    <citation type="submission" date="2017-09" db="EMBL/GenBank/DDBJ databases">
        <authorList>
            <person name="Varghese N."/>
            <person name="Submissions S."/>
        </authorList>
    </citation>
    <scope>NUCLEOTIDE SEQUENCE [LARGE SCALE GENOMIC DNA]</scope>
    <source>
        <strain evidence="5">DSM 15103</strain>
    </source>
</reference>
<keyword evidence="2" id="KW-0812">Transmembrane</keyword>
<evidence type="ECO:0000313" key="5">
    <source>
        <dbReference type="Proteomes" id="UP000219036"/>
    </source>
</evidence>
<dbReference type="Pfam" id="PF10145">
    <property type="entry name" value="PhageMin_Tail"/>
    <property type="match status" value="1"/>
</dbReference>
<feature type="transmembrane region" description="Helical" evidence="2">
    <location>
        <begin position="603"/>
        <end position="629"/>
    </location>
</feature>
<dbReference type="Proteomes" id="UP000219036">
    <property type="component" value="Unassembled WGS sequence"/>
</dbReference>
<gene>
    <name evidence="4" type="ORF">SAMN06265182_1926</name>
</gene>
<evidence type="ECO:0000313" key="4">
    <source>
        <dbReference type="EMBL" id="SNZ10701.1"/>
    </source>
</evidence>